<comment type="caution">
    <text evidence="3">The sequence shown here is derived from an EMBL/GenBank/DDBJ whole genome shotgun (WGS) entry which is preliminary data.</text>
</comment>
<dbReference type="InterPro" id="IPR036047">
    <property type="entry name" value="F-box-like_dom_sf"/>
</dbReference>
<keyword evidence="4" id="KW-1185">Reference proteome</keyword>
<dbReference type="InterPro" id="IPR055411">
    <property type="entry name" value="LRR_FXL15/At3g58940/PEG3-like"/>
</dbReference>
<protein>
    <submittedName>
        <fullName evidence="3">F-boxlrr-repeat protein</fullName>
    </submittedName>
</protein>
<organism evidence="3 4">
    <name type="scientific">Nicotiana attenuata</name>
    <name type="common">Coyote tobacco</name>
    <dbReference type="NCBI Taxonomy" id="49451"/>
    <lineage>
        <taxon>Eukaryota</taxon>
        <taxon>Viridiplantae</taxon>
        <taxon>Streptophyta</taxon>
        <taxon>Embryophyta</taxon>
        <taxon>Tracheophyta</taxon>
        <taxon>Spermatophyta</taxon>
        <taxon>Magnoliopsida</taxon>
        <taxon>eudicotyledons</taxon>
        <taxon>Gunneridae</taxon>
        <taxon>Pentapetalae</taxon>
        <taxon>asterids</taxon>
        <taxon>lamiids</taxon>
        <taxon>Solanales</taxon>
        <taxon>Solanaceae</taxon>
        <taxon>Nicotianoideae</taxon>
        <taxon>Nicotianeae</taxon>
        <taxon>Nicotiana</taxon>
    </lineage>
</organism>
<dbReference type="PANTHER" id="PTHR31900">
    <property type="entry name" value="F-BOX/RNI SUPERFAMILY PROTEIN-RELATED"/>
    <property type="match status" value="1"/>
</dbReference>
<dbReference type="InterPro" id="IPR001810">
    <property type="entry name" value="F-box_dom"/>
</dbReference>
<accession>A0A314L2K5</accession>
<evidence type="ECO:0000313" key="3">
    <source>
        <dbReference type="EMBL" id="OIT35783.1"/>
    </source>
</evidence>
<proteinExistence type="predicted"/>
<feature type="domain" description="F-box" evidence="2">
    <location>
        <begin position="68"/>
        <end position="109"/>
    </location>
</feature>
<dbReference type="STRING" id="49451.A0A314L2K5"/>
<reference evidence="3" key="1">
    <citation type="submission" date="2016-11" db="EMBL/GenBank/DDBJ databases">
        <title>The genome of Nicotiana attenuata.</title>
        <authorList>
            <person name="Xu S."/>
            <person name="Brockmoeller T."/>
            <person name="Gaquerel E."/>
            <person name="Navarro A."/>
            <person name="Kuhl H."/>
            <person name="Gase K."/>
            <person name="Ling Z."/>
            <person name="Zhou W."/>
            <person name="Kreitzer C."/>
            <person name="Stanke M."/>
            <person name="Tang H."/>
            <person name="Lyons E."/>
            <person name="Pandey P."/>
            <person name="Pandey S.P."/>
            <person name="Timmermann B."/>
            <person name="Baldwin I.T."/>
        </authorList>
    </citation>
    <scope>NUCLEOTIDE SEQUENCE [LARGE SCALE GENOMIC DNA]</scope>
    <source>
        <strain evidence="3">UT</strain>
    </source>
</reference>
<dbReference type="KEGG" id="nau:109242934"/>
<dbReference type="PANTHER" id="PTHR31900:SF32">
    <property type="entry name" value="F-BOX_RNI_FBD-LIKE DOMAIN PROTEIN"/>
    <property type="match status" value="1"/>
</dbReference>
<evidence type="ECO:0000259" key="2">
    <source>
        <dbReference type="SMART" id="SM00256"/>
    </source>
</evidence>
<dbReference type="Gene3D" id="1.20.1280.50">
    <property type="match status" value="1"/>
</dbReference>
<feature type="region of interest" description="Disordered" evidence="1">
    <location>
        <begin position="1"/>
        <end position="43"/>
    </location>
</feature>
<dbReference type="Pfam" id="PF24758">
    <property type="entry name" value="LRR_At5g56370"/>
    <property type="match status" value="1"/>
</dbReference>
<dbReference type="SMART" id="SM00256">
    <property type="entry name" value="FBOX"/>
    <property type="match status" value="1"/>
</dbReference>
<dbReference type="CDD" id="cd22160">
    <property type="entry name" value="F-box_AtFBL13-like"/>
    <property type="match status" value="1"/>
</dbReference>
<dbReference type="Pfam" id="PF00646">
    <property type="entry name" value="F-box"/>
    <property type="match status" value="1"/>
</dbReference>
<dbReference type="OrthoDB" id="1300531at2759"/>
<feature type="compositionally biased region" description="Low complexity" evidence="1">
    <location>
        <begin position="1"/>
        <end position="36"/>
    </location>
</feature>
<evidence type="ECO:0000313" key="4">
    <source>
        <dbReference type="Proteomes" id="UP000187609"/>
    </source>
</evidence>
<dbReference type="Gene3D" id="3.80.10.10">
    <property type="entry name" value="Ribonuclease Inhibitor"/>
    <property type="match status" value="1"/>
</dbReference>
<dbReference type="Proteomes" id="UP000187609">
    <property type="component" value="Unassembled WGS sequence"/>
</dbReference>
<gene>
    <name evidence="3" type="ORF">A4A49_25785</name>
</gene>
<dbReference type="SUPFAM" id="SSF81383">
    <property type="entry name" value="F-box domain"/>
    <property type="match status" value="1"/>
</dbReference>
<dbReference type="InterPro" id="IPR050232">
    <property type="entry name" value="FBL13/AtMIF1-like"/>
</dbReference>
<dbReference type="AlphaFoldDB" id="A0A314L2K5"/>
<evidence type="ECO:0000256" key="1">
    <source>
        <dbReference type="SAM" id="MobiDB-lite"/>
    </source>
</evidence>
<name>A0A314L2K5_NICAT</name>
<dbReference type="InterPro" id="IPR053781">
    <property type="entry name" value="F-box_AtFBL13-like"/>
</dbReference>
<sequence>MASSGDSSQDSSGDSSLDSACDSSQDSSGDSSQNDGFTTSSSSNLINHRSLKKQKLSVTKTLDRISQLPDSLLAQILSLLPTTKDAFKTCILSKRWRYLWASVDNLNFTRTSYRKTSDFVSFIDYVIAHFVSSKIKRLKLDCSHLSRYKSHMSQWLSFAVEKKVEDFVYWSNSNRNGCTLPESFYTCSSLVTLHLTFYCFDSGAVIKWNSLKSIKLEYLVLSDEDIANLLSGCPALETMEFDSVGGFLRVEINSLNLKRLYLKGFTFPSDGRDPTLEIVAPYLHHLEISGVHLKCRLVDVSSLVTAILTFHTHCIKDGQALLEEDADDEEDNCRDSHQFFGILVRDYLQKLRCASELTIGNWFIEVMCMLQFKGVHIPEVKCKYLTLEELHLEKFNLFGVAGLLRAFRHVETLNIDFATAKFNIARCNFGLRYSAKGESIDLQSWTSSFEFPNLKNVKIVISLTYLKDHLECCFDKLFKLSEFLLKNAKVLEKLVIISKRREWESCWASQYLIRLAEKLLTCPRSSANSVIMVLQE</sequence>
<dbReference type="InterPro" id="IPR032675">
    <property type="entry name" value="LRR_dom_sf"/>
</dbReference>
<dbReference type="Gramene" id="OIT35783">
    <property type="protein sequence ID" value="OIT35783"/>
    <property type="gene ID" value="A4A49_25785"/>
</dbReference>
<dbReference type="SUPFAM" id="SSF52047">
    <property type="entry name" value="RNI-like"/>
    <property type="match status" value="1"/>
</dbReference>
<dbReference type="EMBL" id="MJEQ01000513">
    <property type="protein sequence ID" value="OIT35783.1"/>
    <property type="molecule type" value="Genomic_DNA"/>
</dbReference>